<comment type="caution">
    <text evidence="1">The sequence shown here is derived from an EMBL/GenBank/DDBJ whole genome shotgun (WGS) entry which is preliminary data.</text>
</comment>
<reference evidence="1 2" key="1">
    <citation type="journal article" date="2022" name="Genome Biol. Evol.">
        <title>The Spruce Budworm Genome: Reconstructing the Evolutionary History of Antifreeze Proteins.</title>
        <authorList>
            <person name="Beliveau C."/>
            <person name="Gagne P."/>
            <person name="Picq S."/>
            <person name="Vernygora O."/>
            <person name="Keeling C.I."/>
            <person name="Pinkney K."/>
            <person name="Doucet D."/>
            <person name="Wen F."/>
            <person name="Johnston J.S."/>
            <person name="Maaroufi H."/>
            <person name="Boyle B."/>
            <person name="Laroche J."/>
            <person name="Dewar K."/>
            <person name="Juretic N."/>
            <person name="Blackburn G."/>
            <person name="Nisole A."/>
            <person name="Brunet B."/>
            <person name="Brandao M."/>
            <person name="Lumley L."/>
            <person name="Duan J."/>
            <person name="Quan G."/>
            <person name="Lucarotti C.J."/>
            <person name="Roe A.D."/>
            <person name="Sperling F.A.H."/>
            <person name="Levesque R.C."/>
            <person name="Cusson M."/>
        </authorList>
    </citation>
    <scope>NUCLEOTIDE SEQUENCE [LARGE SCALE GENOMIC DNA]</scope>
    <source>
        <strain evidence="1">Glfc:IPQL:Cfum</strain>
    </source>
</reference>
<keyword evidence="2" id="KW-1185">Reference proteome</keyword>
<protein>
    <submittedName>
        <fullName evidence="1">Uncharacterized protein</fullName>
    </submittedName>
</protein>
<name>A0ACC0JDD1_CHOFU</name>
<evidence type="ECO:0000313" key="2">
    <source>
        <dbReference type="Proteomes" id="UP001064048"/>
    </source>
</evidence>
<accession>A0ACC0JDD1</accession>
<dbReference type="EMBL" id="CM046110">
    <property type="protein sequence ID" value="KAI8422122.1"/>
    <property type="molecule type" value="Genomic_DNA"/>
</dbReference>
<dbReference type="Proteomes" id="UP001064048">
    <property type="component" value="Chromosome 10"/>
</dbReference>
<evidence type="ECO:0000313" key="1">
    <source>
        <dbReference type="EMBL" id="KAI8422122.1"/>
    </source>
</evidence>
<sequence>MRNYFILSISDRNNHASLILGLRLARVPVRVFRHNDARHLEQLARHARAENKWTNIVINETLQEDAVIVD</sequence>
<organism evidence="1 2">
    <name type="scientific">Choristoneura fumiferana</name>
    <name type="common">Spruce budworm moth</name>
    <name type="synonym">Archips fumiferana</name>
    <dbReference type="NCBI Taxonomy" id="7141"/>
    <lineage>
        <taxon>Eukaryota</taxon>
        <taxon>Metazoa</taxon>
        <taxon>Ecdysozoa</taxon>
        <taxon>Arthropoda</taxon>
        <taxon>Hexapoda</taxon>
        <taxon>Insecta</taxon>
        <taxon>Pterygota</taxon>
        <taxon>Neoptera</taxon>
        <taxon>Endopterygota</taxon>
        <taxon>Lepidoptera</taxon>
        <taxon>Glossata</taxon>
        <taxon>Ditrysia</taxon>
        <taxon>Tortricoidea</taxon>
        <taxon>Tortricidae</taxon>
        <taxon>Tortricinae</taxon>
        <taxon>Choristoneura</taxon>
    </lineage>
</organism>
<gene>
    <name evidence="1" type="ORF">MSG28_006043</name>
</gene>
<proteinExistence type="predicted"/>